<evidence type="ECO:0000256" key="10">
    <source>
        <dbReference type="PIRSR" id="PIRSR601805-1"/>
    </source>
</evidence>
<evidence type="ECO:0000256" key="7">
    <source>
        <dbReference type="ARBA" id="ARBA00022741"/>
    </source>
</evidence>
<evidence type="ECO:0000313" key="13">
    <source>
        <dbReference type="EMBL" id="KDQ14477.1"/>
    </source>
</evidence>
<keyword evidence="7 11" id="KW-0547">Nucleotide-binding</keyword>
<comment type="cofactor">
    <cofactor evidence="1 11">
        <name>Mg(2+)</name>
        <dbReference type="ChEBI" id="CHEBI:18420"/>
    </cofactor>
</comment>
<evidence type="ECO:0000256" key="1">
    <source>
        <dbReference type="ARBA" id="ARBA00001946"/>
    </source>
</evidence>
<keyword evidence="14" id="KW-1185">Reference proteome</keyword>
<dbReference type="GO" id="GO:0005829">
    <property type="term" value="C:cytosol"/>
    <property type="evidence" value="ECO:0007669"/>
    <property type="project" value="TreeGrafter"/>
</dbReference>
<name>A0A067MRI0_BOTB1</name>
<dbReference type="EMBL" id="KL198037">
    <property type="protein sequence ID" value="KDQ14477.1"/>
    <property type="molecule type" value="Genomic_DNA"/>
</dbReference>
<gene>
    <name evidence="13" type="ORF">BOTBODRAFT_110108</name>
</gene>
<dbReference type="GO" id="GO:0005524">
    <property type="term" value="F:ATP binding"/>
    <property type="evidence" value="ECO:0007669"/>
    <property type="project" value="UniProtKB-UniRule"/>
</dbReference>
<dbReference type="GO" id="GO:0004001">
    <property type="term" value="F:adenosine kinase activity"/>
    <property type="evidence" value="ECO:0007669"/>
    <property type="project" value="UniProtKB-UniRule"/>
</dbReference>
<dbReference type="PROSITE" id="PS00584">
    <property type="entry name" value="PFKB_KINASES_2"/>
    <property type="match status" value="1"/>
</dbReference>
<evidence type="ECO:0000256" key="8">
    <source>
        <dbReference type="ARBA" id="ARBA00022777"/>
    </source>
</evidence>
<evidence type="ECO:0000313" key="14">
    <source>
        <dbReference type="Proteomes" id="UP000027195"/>
    </source>
</evidence>
<reference evidence="14" key="1">
    <citation type="journal article" date="2014" name="Proc. Natl. Acad. Sci. U.S.A.">
        <title>Extensive sampling of basidiomycete genomes demonstrates inadequacy of the white-rot/brown-rot paradigm for wood decay fungi.</title>
        <authorList>
            <person name="Riley R."/>
            <person name="Salamov A.A."/>
            <person name="Brown D.W."/>
            <person name="Nagy L.G."/>
            <person name="Floudas D."/>
            <person name="Held B.W."/>
            <person name="Levasseur A."/>
            <person name="Lombard V."/>
            <person name="Morin E."/>
            <person name="Otillar R."/>
            <person name="Lindquist E.A."/>
            <person name="Sun H."/>
            <person name="LaButti K.M."/>
            <person name="Schmutz J."/>
            <person name="Jabbour D."/>
            <person name="Luo H."/>
            <person name="Baker S.E."/>
            <person name="Pisabarro A.G."/>
            <person name="Walton J.D."/>
            <person name="Blanchette R.A."/>
            <person name="Henrissat B."/>
            <person name="Martin F."/>
            <person name="Cullen D."/>
            <person name="Hibbett D.S."/>
            <person name="Grigoriev I.V."/>
        </authorList>
    </citation>
    <scope>NUCLEOTIDE SEQUENCE [LARGE SCALE GENOMIC DNA]</scope>
    <source>
        <strain evidence="14">FD-172 SS1</strain>
    </source>
</reference>
<dbReference type="Gene3D" id="3.30.1110.10">
    <property type="match status" value="1"/>
</dbReference>
<protein>
    <recommendedName>
        <fullName evidence="4 11">Adenosine kinase</fullName>
        <shortName evidence="11">AK</shortName>
        <ecNumber evidence="4 11">2.7.1.20</ecNumber>
    </recommendedName>
    <alternativeName>
        <fullName evidence="11">Adenosine 5'-phosphotransferase</fullName>
    </alternativeName>
</protein>
<evidence type="ECO:0000256" key="2">
    <source>
        <dbReference type="ARBA" id="ARBA00004801"/>
    </source>
</evidence>
<dbReference type="Pfam" id="PF00294">
    <property type="entry name" value="PfkB"/>
    <property type="match status" value="1"/>
</dbReference>
<dbReference type="PANTHER" id="PTHR45769:SF3">
    <property type="entry name" value="ADENOSINE KINASE"/>
    <property type="match status" value="1"/>
</dbReference>
<dbReference type="GO" id="GO:0005634">
    <property type="term" value="C:nucleus"/>
    <property type="evidence" value="ECO:0007669"/>
    <property type="project" value="TreeGrafter"/>
</dbReference>
<proteinExistence type="inferred from homology"/>
<feature type="domain" description="Carbohydrate kinase PfkB" evidence="12">
    <location>
        <begin position="23"/>
        <end position="338"/>
    </location>
</feature>
<keyword evidence="5 11" id="KW-0808">Transferase</keyword>
<dbReference type="AlphaFoldDB" id="A0A067MRI0"/>
<keyword evidence="8 11" id="KW-0418">Kinase</keyword>
<dbReference type="InterPro" id="IPR001805">
    <property type="entry name" value="Adenokinase"/>
</dbReference>
<organism evidence="13 14">
    <name type="scientific">Botryobasidium botryosum (strain FD-172 SS1)</name>
    <dbReference type="NCBI Taxonomy" id="930990"/>
    <lineage>
        <taxon>Eukaryota</taxon>
        <taxon>Fungi</taxon>
        <taxon>Dikarya</taxon>
        <taxon>Basidiomycota</taxon>
        <taxon>Agaricomycotina</taxon>
        <taxon>Agaricomycetes</taxon>
        <taxon>Cantharellales</taxon>
        <taxon>Botryobasidiaceae</taxon>
        <taxon>Botryobasidium</taxon>
    </lineage>
</organism>
<dbReference type="EC" id="2.7.1.20" evidence="4 11"/>
<evidence type="ECO:0000256" key="6">
    <source>
        <dbReference type="ARBA" id="ARBA00022726"/>
    </source>
</evidence>
<dbReference type="OrthoDB" id="432447at2759"/>
<dbReference type="CDD" id="cd01168">
    <property type="entry name" value="adenosine_kinase"/>
    <property type="match status" value="1"/>
</dbReference>
<dbReference type="SUPFAM" id="SSF53613">
    <property type="entry name" value="Ribokinase-like"/>
    <property type="match status" value="1"/>
</dbReference>
<dbReference type="PANTHER" id="PTHR45769">
    <property type="entry name" value="ADENOSINE KINASE"/>
    <property type="match status" value="1"/>
</dbReference>
<dbReference type="Gene3D" id="3.40.1190.20">
    <property type="match status" value="1"/>
</dbReference>
<dbReference type="FunCoup" id="A0A067MRI0">
    <property type="interactions" value="492"/>
</dbReference>
<feature type="active site" description="Proton acceptor" evidence="10">
    <location>
        <position position="296"/>
    </location>
</feature>
<comment type="catalytic activity">
    <reaction evidence="11">
        <text>adenosine + ATP = AMP + ADP + H(+)</text>
        <dbReference type="Rhea" id="RHEA:20824"/>
        <dbReference type="ChEBI" id="CHEBI:15378"/>
        <dbReference type="ChEBI" id="CHEBI:16335"/>
        <dbReference type="ChEBI" id="CHEBI:30616"/>
        <dbReference type="ChEBI" id="CHEBI:456215"/>
        <dbReference type="ChEBI" id="CHEBI:456216"/>
        <dbReference type="EC" id="2.7.1.20"/>
    </reaction>
</comment>
<evidence type="ECO:0000256" key="11">
    <source>
        <dbReference type="RuleBase" id="RU368116"/>
    </source>
</evidence>
<dbReference type="InterPro" id="IPR029056">
    <property type="entry name" value="Ribokinase-like"/>
</dbReference>
<dbReference type="UniPathway" id="UPA00588">
    <property type="reaction ID" value="UER00659"/>
</dbReference>
<dbReference type="GO" id="GO:0044209">
    <property type="term" value="P:AMP salvage"/>
    <property type="evidence" value="ECO:0007669"/>
    <property type="project" value="UniProtKB-UniRule"/>
</dbReference>
<evidence type="ECO:0000256" key="3">
    <source>
        <dbReference type="ARBA" id="ARBA00010688"/>
    </source>
</evidence>
<dbReference type="InterPro" id="IPR011611">
    <property type="entry name" value="PfkB_dom"/>
</dbReference>
<evidence type="ECO:0000259" key="12">
    <source>
        <dbReference type="Pfam" id="PF00294"/>
    </source>
</evidence>
<dbReference type="PRINTS" id="PR00989">
    <property type="entry name" value="ADENOKINASE"/>
</dbReference>
<accession>A0A067MRI0</accession>
<dbReference type="GO" id="GO:0006144">
    <property type="term" value="P:purine nucleobase metabolic process"/>
    <property type="evidence" value="ECO:0007669"/>
    <property type="project" value="TreeGrafter"/>
</dbReference>
<evidence type="ECO:0000256" key="5">
    <source>
        <dbReference type="ARBA" id="ARBA00022679"/>
    </source>
</evidence>
<comment type="function">
    <text evidence="11">ATP dependent phosphorylation of adenosine and other related nucleoside analogs to monophosphate derivatives.</text>
</comment>
<keyword evidence="6 11" id="KW-0660">Purine salvage</keyword>
<keyword evidence="9 11" id="KW-0067">ATP-binding</keyword>
<comment type="pathway">
    <text evidence="2 11">Purine metabolism; AMP biosynthesis via salvage pathway; AMP from adenosine: step 1/1.</text>
</comment>
<sequence>MSPSLFCMGNPLLDIQVTQGEKLLEKYDLKANDAVLASGKQLEIYDEIVKDYKVTYVAGGAAQNAARGAAYVLPPNSVVYAGCVGDDDRAKQLTEVNEKQGVQSVYDVRKGGETGACAVVITGHHRSLVTTLHAAEKFDIAHLSTPKVAALIDGAKFFYVGGFFLTHGTASTLELAKKSLAANKTFAINLSAPFIPQFFGDNLKQVLPYCDIVVGNETEAASWAAANNIADTDLSNIALAIANLPRAEGTQRPRTVVITHGDKATHLATTGAAEAKVYSVATLADEQIVDTNGAGDMFAGGFIGALVNGKSLDEAVEVGHRLGAMCVGQVGPQLKWPKETIA</sequence>
<dbReference type="Proteomes" id="UP000027195">
    <property type="component" value="Unassembled WGS sequence"/>
</dbReference>
<dbReference type="HOGENOM" id="CLU_045832_1_0_1"/>
<dbReference type="InterPro" id="IPR002173">
    <property type="entry name" value="Carboh/pur_kinase_PfkB_CS"/>
</dbReference>
<dbReference type="STRING" id="930990.A0A067MRI0"/>
<evidence type="ECO:0000256" key="4">
    <source>
        <dbReference type="ARBA" id="ARBA00012119"/>
    </source>
</evidence>
<comment type="similarity">
    <text evidence="3 11">Belongs to the carbohydrate kinase PfkB family.</text>
</comment>
<evidence type="ECO:0000256" key="9">
    <source>
        <dbReference type="ARBA" id="ARBA00022840"/>
    </source>
</evidence>
<dbReference type="InParanoid" id="A0A067MRI0"/>
<keyword evidence="11" id="KW-0460">Magnesium</keyword>
<dbReference type="GO" id="GO:0006166">
    <property type="term" value="P:purine ribonucleoside salvage"/>
    <property type="evidence" value="ECO:0007669"/>
    <property type="project" value="UniProtKB-KW"/>
</dbReference>